<dbReference type="Proteomes" id="UP000596387">
    <property type="component" value="Plasmid p-SCP3"/>
</dbReference>
<dbReference type="InterPro" id="IPR000914">
    <property type="entry name" value="SBP_5_dom"/>
</dbReference>
<evidence type="ECO:0000313" key="5">
    <source>
        <dbReference type="EMBL" id="QRF68931.1"/>
    </source>
</evidence>
<proteinExistence type="inferred from homology"/>
<reference evidence="5 6" key="1">
    <citation type="submission" date="2019-12" db="EMBL/GenBank/DDBJ databases">
        <title>Complete Genome Sequence of a Quorum-Sensing Bacterium,Rhodobacteraceae bacterium C31, Isolated from a marine microalgae symbiotic bacteria.</title>
        <authorList>
            <person name="Zhang Y."/>
        </authorList>
    </citation>
    <scope>NUCLEOTIDE SEQUENCE [LARGE SCALE GENOMIC DNA]</scope>
    <source>
        <strain evidence="5 6">C31</strain>
        <plasmid evidence="5 6">p-SCP3</plasmid>
    </source>
</reference>
<keyword evidence="5" id="KW-0614">Plasmid</keyword>
<keyword evidence="3" id="KW-0732">Signal</keyword>
<dbReference type="Gene3D" id="3.90.76.10">
    <property type="entry name" value="Dipeptide-binding Protein, Domain 1"/>
    <property type="match status" value="1"/>
</dbReference>
<evidence type="ECO:0000256" key="2">
    <source>
        <dbReference type="ARBA" id="ARBA00005695"/>
    </source>
</evidence>
<dbReference type="Gene3D" id="3.10.105.10">
    <property type="entry name" value="Dipeptide-binding Protein, Domain 3"/>
    <property type="match status" value="1"/>
</dbReference>
<dbReference type="PANTHER" id="PTHR30290:SF38">
    <property type="entry name" value="D,D-DIPEPTIDE-BINDING PERIPLASMIC PROTEIN DDPA-RELATED"/>
    <property type="match status" value="1"/>
</dbReference>
<dbReference type="EMBL" id="CP047169">
    <property type="protein sequence ID" value="QRF68931.1"/>
    <property type="molecule type" value="Genomic_DNA"/>
</dbReference>
<sequence length="504" mass="55824">MTALASGLSAQTLNVQMNADLRDSHPGVNRDGNSDGIMVHVVEGLVGYTEQTEVVPMLAETVDVSEDGTTFTFTLRDGVTFHNGKPLTSKEVLWSWNHYMDEATEWACARDFDGSRNLEVTSVEAPDDKTIVMKTDTPSAVFLALMARPECGQTGILHPASVDADGNWVAPIGTGPFQWSEWRKGEFVDLVAFEDYAPLDGATEPDGLVGAKKPLVDKVRFMVIPDAAAVSAGLRSNAIDVASISPDLLPEFKDDPNMALYNVRNFGNNVMYFQIRDPLLEKVEIRRAIAEAIDFDQLVEIASHGVGVPNMSMISVDSAYYSDVQKKRRAYDPESAKKRLQDAGYNGERISIIANKRGNVPSYASAIVAQAMMQQVGLNAQIDVLDYATQTDRRRNGEGQLLSVSIGPRFDPSLTYAFFIGDKDADKGKLWDDPKAMELMEKSFTTLDQAERQKIFDEMHELMLDQMPAVFMYNLVYSWVATSEVEGKPVWQSFPRAWEVSKAE</sequence>
<protein>
    <submittedName>
        <fullName evidence="5">ABC transporter substrate-binding protein</fullName>
    </submittedName>
</protein>
<dbReference type="PIRSF" id="PIRSF002741">
    <property type="entry name" value="MppA"/>
    <property type="match status" value="1"/>
</dbReference>
<evidence type="ECO:0000256" key="3">
    <source>
        <dbReference type="ARBA" id="ARBA00022729"/>
    </source>
</evidence>
<dbReference type="InterPro" id="IPR039424">
    <property type="entry name" value="SBP_5"/>
</dbReference>
<evidence type="ECO:0000256" key="1">
    <source>
        <dbReference type="ARBA" id="ARBA00004418"/>
    </source>
</evidence>
<dbReference type="SUPFAM" id="SSF53850">
    <property type="entry name" value="Periplasmic binding protein-like II"/>
    <property type="match status" value="1"/>
</dbReference>
<evidence type="ECO:0000259" key="4">
    <source>
        <dbReference type="Pfam" id="PF00496"/>
    </source>
</evidence>
<keyword evidence="6" id="KW-1185">Reference proteome</keyword>
<name>A0ABX7FEF3_9RHOB</name>
<dbReference type="PANTHER" id="PTHR30290">
    <property type="entry name" value="PERIPLASMIC BINDING COMPONENT OF ABC TRANSPORTER"/>
    <property type="match status" value="1"/>
</dbReference>
<geneLocation type="plasmid" evidence="5 6">
    <name>p-SCP3</name>
</geneLocation>
<dbReference type="Gene3D" id="3.40.190.10">
    <property type="entry name" value="Periplasmic binding protein-like II"/>
    <property type="match status" value="1"/>
</dbReference>
<comment type="subcellular location">
    <subcellularLocation>
        <location evidence="1">Periplasm</location>
    </subcellularLocation>
</comment>
<organism evidence="5 6">
    <name type="scientific">Ponticoccus alexandrii</name>
    <dbReference type="NCBI Taxonomy" id="1943633"/>
    <lineage>
        <taxon>Bacteria</taxon>
        <taxon>Pseudomonadati</taxon>
        <taxon>Pseudomonadota</taxon>
        <taxon>Alphaproteobacteria</taxon>
        <taxon>Rhodobacterales</taxon>
        <taxon>Roseobacteraceae</taxon>
        <taxon>Ponticoccus</taxon>
    </lineage>
</organism>
<dbReference type="CDD" id="cd08502">
    <property type="entry name" value="PBP2_NikA_DppA_OppA_like_16"/>
    <property type="match status" value="1"/>
</dbReference>
<accession>A0ABX7FEF3</accession>
<evidence type="ECO:0000313" key="6">
    <source>
        <dbReference type="Proteomes" id="UP000596387"/>
    </source>
</evidence>
<feature type="domain" description="Solute-binding protein family 5" evidence="4">
    <location>
        <begin position="53"/>
        <end position="417"/>
    </location>
</feature>
<comment type="similarity">
    <text evidence="2">Belongs to the bacterial solute-binding protein 5 family.</text>
</comment>
<dbReference type="InterPro" id="IPR030678">
    <property type="entry name" value="Peptide/Ni-bd"/>
</dbReference>
<gene>
    <name evidence="5" type="ORF">GQA70_21430</name>
</gene>
<dbReference type="Pfam" id="PF00496">
    <property type="entry name" value="SBP_bac_5"/>
    <property type="match status" value="1"/>
</dbReference>